<dbReference type="EMBL" id="JAGGKQ010000014">
    <property type="protein sequence ID" value="MBP1923018.1"/>
    <property type="molecule type" value="Genomic_DNA"/>
</dbReference>
<feature type="region of interest" description="Disordered" evidence="4">
    <location>
        <begin position="298"/>
        <end position="321"/>
    </location>
</feature>
<feature type="region of interest" description="Disordered" evidence="4">
    <location>
        <begin position="1"/>
        <end position="21"/>
    </location>
</feature>
<dbReference type="Pfam" id="PF08706">
    <property type="entry name" value="D5_N"/>
    <property type="match status" value="1"/>
</dbReference>
<sequence length="914" mass="100474">MSRAESPHRTDTEPYENVPSELKERDQWLLWDLSAETPRRPHWKGDFQISWSDPQAWHSFEKAVQAARSRETWGIGYVTAADNDDYPAGAFGVIDIDGGVTDSGDLKEWVPSLDRFSKAATYIERSPSGTGIHIPIDGSKVPDWWSDSQIGDHEGVDVLTNKFCTFTGNSVPESGSAIAAIDPTPWLFDAYEELRGEPPRLNDAAGAPDEYDGDEWLDESDVEEALSHIDPDVGHSEWVRLAYAVHDYDSGSRGRSLFESWSQRGSKYDAAAENQIESIWSDASAGAGVSVATLVHSAKEAGWSPPSSTRPDPSKRDAPRSVTLRPDDLQAYAGLGEDGEISDLNDRQKAAYTWELIKASEECYVRVSRENGALWAYDSERGTWNADGERALAQAARKTLDAVNYGGNVLEELKNQAAADPTVEVSTDTFGLDPGTLAVKNGLLNLEKAARDDPNALRELRPDDYAQTRLPVDYNPDADGEWKPFVGEVVENEMIDAVQEYIGYCLHRDATFERALLLVGGGANGKSTFLETIGALLGDDNTTNISPYDFGDKPSKAELHGGLANIAADLSSGSITGRSLGEFKKLTGGDAVTAKRLYKDPFKFTYTGGMLFAANEVPDVPVSDDDTAFWRRWIIVQFDNYFPEGSDRRDPMLGDRLQEPENLSAVLNWAIEGWTRLMERGEFTNVPGSPDDTRRKWQTWGDSLDYFLSNVAEHDPDPPNITTGEAWDVYRRWCRENGEDPVGQNKFTNAARDSGADLGYVSSVRTDRHATPRRGYKNFGTVEGETDPIDVISASDGSDDDDDDTEPRSIDDYDDGSAPTEKTADKSGSDTPDPKGEDTEDPAPAPDSSGVGYPSLLADVQAAYTDGDTLTPDAVAEQLGKSERYAELGLAWLCDEFDGHVLTRESEGVYQYHE</sequence>
<reference evidence="6" key="1">
    <citation type="submission" date="2021-03" db="EMBL/GenBank/DDBJ databases">
        <title>Genomic Encyclopedia of Type Strains, Phase IV (KMG-IV): sequencing the most valuable type-strain genomes for metagenomic binning, comparative biology and taxonomic classification.</title>
        <authorList>
            <person name="Goeker M."/>
        </authorList>
    </citation>
    <scope>NUCLEOTIDE SEQUENCE</scope>
    <source>
        <strain evidence="6">DSM 23564</strain>
    </source>
</reference>
<feature type="region of interest" description="Disordered" evidence="4">
    <location>
        <begin position="763"/>
        <end position="856"/>
    </location>
</feature>
<dbReference type="InterPro" id="IPR014819">
    <property type="entry name" value="PriCT_2"/>
</dbReference>
<gene>
    <name evidence="6" type="ORF">J2751_002051</name>
</gene>
<dbReference type="OrthoDB" id="331515at2157"/>
<comment type="caution">
    <text evidence="6">The sequence shown here is derived from an EMBL/GenBank/DDBJ whole genome shotgun (WGS) entry which is preliminary data.</text>
</comment>
<dbReference type="AlphaFoldDB" id="A0A8T4GEU2"/>
<dbReference type="InterPro" id="IPR014015">
    <property type="entry name" value="Helicase_SF3_DNA-vir"/>
</dbReference>
<feature type="compositionally biased region" description="Basic and acidic residues" evidence="4">
    <location>
        <begin position="1"/>
        <end position="12"/>
    </location>
</feature>
<keyword evidence="1" id="KW-0547">Nucleotide-binding</keyword>
<dbReference type="GO" id="GO:0005524">
    <property type="term" value="F:ATP binding"/>
    <property type="evidence" value="ECO:0007669"/>
    <property type="project" value="UniProtKB-KW"/>
</dbReference>
<proteinExistence type="predicted"/>
<dbReference type="Proteomes" id="UP000823588">
    <property type="component" value="Unassembled WGS sequence"/>
</dbReference>
<dbReference type="NCBIfam" id="TIGR01613">
    <property type="entry name" value="primase_Cterm"/>
    <property type="match status" value="1"/>
</dbReference>
<dbReference type="Gene3D" id="3.40.50.300">
    <property type="entry name" value="P-loop containing nucleotide triphosphate hydrolases"/>
    <property type="match status" value="1"/>
</dbReference>
<name>A0A8T4GEU2_9EURY</name>
<keyword evidence="2" id="KW-0378">Hydrolase</keyword>
<dbReference type="InterPro" id="IPR014818">
    <property type="entry name" value="Phage/plasmid_primase_P4_C"/>
</dbReference>
<evidence type="ECO:0000313" key="7">
    <source>
        <dbReference type="Proteomes" id="UP000823588"/>
    </source>
</evidence>
<dbReference type="Pfam" id="PF08707">
    <property type="entry name" value="PriCT_2"/>
    <property type="match status" value="1"/>
</dbReference>
<evidence type="ECO:0000259" key="5">
    <source>
        <dbReference type="PROSITE" id="PS51206"/>
    </source>
</evidence>
<organism evidence="6 7">
    <name type="scientific">Halorubrum alkaliphilum</name>
    <dbReference type="NCBI Taxonomy" id="261290"/>
    <lineage>
        <taxon>Archaea</taxon>
        <taxon>Methanobacteriati</taxon>
        <taxon>Methanobacteriota</taxon>
        <taxon>Stenosarchaea group</taxon>
        <taxon>Halobacteria</taxon>
        <taxon>Halobacteriales</taxon>
        <taxon>Haloferacaceae</taxon>
        <taxon>Halorubrum</taxon>
    </lineage>
</organism>
<evidence type="ECO:0000256" key="2">
    <source>
        <dbReference type="ARBA" id="ARBA00022801"/>
    </source>
</evidence>
<dbReference type="InterPro" id="IPR006500">
    <property type="entry name" value="Helicase_put_C_phage/plasmid"/>
</dbReference>
<dbReference type="PANTHER" id="PTHR35372:SF2">
    <property type="entry name" value="SF3 HELICASE DOMAIN-CONTAINING PROTEIN"/>
    <property type="match status" value="1"/>
</dbReference>
<dbReference type="PANTHER" id="PTHR35372">
    <property type="entry name" value="ATP BINDING PROTEIN-RELATED"/>
    <property type="match status" value="1"/>
</dbReference>
<feature type="compositionally biased region" description="Basic and acidic residues" evidence="4">
    <location>
        <begin position="822"/>
        <end position="837"/>
    </location>
</feature>
<protein>
    <submittedName>
        <fullName evidence="6">Putative DNA primase/helicase</fullName>
    </submittedName>
</protein>
<dbReference type="RefSeq" id="WP_209485697.1">
    <property type="nucleotide sequence ID" value="NZ_JAGGKQ010000014.1"/>
</dbReference>
<feature type="domain" description="SF3 helicase" evidence="5">
    <location>
        <begin position="493"/>
        <end position="651"/>
    </location>
</feature>
<keyword evidence="7" id="KW-1185">Reference proteome</keyword>
<dbReference type="PROSITE" id="PS51206">
    <property type="entry name" value="SF3_HELICASE_1"/>
    <property type="match status" value="1"/>
</dbReference>
<evidence type="ECO:0000313" key="6">
    <source>
        <dbReference type="EMBL" id="MBP1923018.1"/>
    </source>
</evidence>
<dbReference type="SUPFAM" id="SSF52540">
    <property type="entry name" value="P-loop containing nucleoside triphosphate hydrolases"/>
    <property type="match status" value="1"/>
</dbReference>
<keyword evidence="3" id="KW-0067">ATP-binding</keyword>
<dbReference type="Pfam" id="PF19263">
    <property type="entry name" value="DUF5906"/>
    <property type="match status" value="1"/>
</dbReference>
<dbReference type="InterPro" id="IPR045455">
    <property type="entry name" value="NrS-1_pol-like_helicase"/>
</dbReference>
<dbReference type="GO" id="GO:0016817">
    <property type="term" value="F:hydrolase activity, acting on acid anhydrides"/>
    <property type="evidence" value="ECO:0007669"/>
    <property type="project" value="InterPro"/>
</dbReference>
<evidence type="ECO:0000256" key="4">
    <source>
        <dbReference type="SAM" id="MobiDB-lite"/>
    </source>
</evidence>
<evidence type="ECO:0000256" key="3">
    <source>
        <dbReference type="ARBA" id="ARBA00022840"/>
    </source>
</evidence>
<evidence type="ECO:0000256" key="1">
    <source>
        <dbReference type="ARBA" id="ARBA00022741"/>
    </source>
</evidence>
<dbReference type="InterPro" id="IPR051620">
    <property type="entry name" value="ORF904-like_C"/>
</dbReference>
<accession>A0A8T4GEU2</accession>
<dbReference type="InterPro" id="IPR027417">
    <property type="entry name" value="P-loop_NTPase"/>
</dbReference>